<evidence type="ECO:0000313" key="4">
    <source>
        <dbReference type="Proteomes" id="UP000182517"/>
    </source>
</evidence>
<protein>
    <submittedName>
        <fullName evidence="3">Chemotaxis protein CheX</fullName>
    </submittedName>
</protein>
<dbReference type="SUPFAM" id="SSF103039">
    <property type="entry name" value="CheC-like"/>
    <property type="match status" value="1"/>
</dbReference>
<keyword evidence="1" id="KW-0145">Chemotaxis</keyword>
<dbReference type="RefSeq" id="WP_072283267.1">
    <property type="nucleotide sequence ID" value="NZ_CP015519.1"/>
</dbReference>
<dbReference type="InterPro" id="IPR028976">
    <property type="entry name" value="CheC-like_sf"/>
</dbReference>
<keyword evidence="4" id="KW-1185">Reference proteome</keyword>
<evidence type="ECO:0000259" key="2">
    <source>
        <dbReference type="Pfam" id="PF13690"/>
    </source>
</evidence>
<dbReference type="Pfam" id="PF13690">
    <property type="entry name" value="CheX"/>
    <property type="match status" value="1"/>
</dbReference>
<evidence type="ECO:0000256" key="1">
    <source>
        <dbReference type="ARBA" id="ARBA00022500"/>
    </source>
</evidence>
<evidence type="ECO:0000313" key="3">
    <source>
        <dbReference type="EMBL" id="APG27303.1"/>
    </source>
</evidence>
<dbReference type="GO" id="GO:0006935">
    <property type="term" value="P:chemotaxis"/>
    <property type="evidence" value="ECO:0007669"/>
    <property type="project" value="UniProtKB-KW"/>
</dbReference>
<dbReference type="Gene3D" id="3.40.1550.10">
    <property type="entry name" value="CheC-like"/>
    <property type="match status" value="1"/>
</dbReference>
<dbReference type="PANTHER" id="PTHR39452">
    <property type="entry name" value="CHEY-P PHOSPHATASE CHEX"/>
    <property type="match status" value="1"/>
</dbReference>
<name>A0A1L3GMY4_9BACT</name>
<dbReference type="InterPro" id="IPR038756">
    <property type="entry name" value="CheX-like"/>
</dbReference>
<reference evidence="3 4" key="1">
    <citation type="journal article" date="2017" name="Genome Announc.">
        <title>Complete Genome Sequences of Two Acetylene-Fermenting Pelobacter acetylenicus Strains.</title>
        <authorList>
            <person name="Sutton J.M."/>
            <person name="Baesman S.M."/>
            <person name="Fierst J.L."/>
            <person name="Poret-Peterson A.T."/>
            <person name="Oremland R.S."/>
            <person name="Dunlap D.S."/>
            <person name="Akob D.M."/>
        </authorList>
    </citation>
    <scope>NUCLEOTIDE SEQUENCE [LARGE SCALE GENOMIC DNA]</scope>
    <source>
        <strain evidence="3 4">SFB93</strain>
    </source>
</reference>
<gene>
    <name evidence="3" type="ORF">A7E78_05270</name>
</gene>
<dbReference type="PANTHER" id="PTHR39452:SF1">
    <property type="entry name" value="CHEY-P PHOSPHATASE CHEX"/>
    <property type="match status" value="1"/>
</dbReference>
<dbReference type="STRING" id="1842532.A7E78_05270"/>
<dbReference type="CDD" id="cd17906">
    <property type="entry name" value="CheX"/>
    <property type="match status" value="1"/>
</dbReference>
<dbReference type="EMBL" id="CP015519">
    <property type="protein sequence ID" value="APG27303.1"/>
    <property type="molecule type" value="Genomic_DNA"/>
</dbReference>
<dbReference type="AlphaFoldDB" id="A0A1L3GMY4"/>
<organism evidence="3 4">
    <name type="scientific">Syntrophotalea acetylenivorans</name>
    <dbReference type="NCBI Taxonomy" id="1842532"/>
    <lineage>
        <taxon>Bacteria</taxon>
        <taxon>Pseudomonadati</taxon>
        <taxon>Thermodesulfobacteriota</taxon>
        <taxon>Desulfuromonadia</taxon>
        <taxon>Desulfuromonadales</taxon>
        <taxon>Syntrophotaleaceae</taxon>
        <taxon>Syntrophotalea</taxon>
    </lineage>
</organism>
<dbReference type="Proteomes" id="UP000182517">
    <property type="component" value="Chromosome"/>
</dbReference>
<dbReference type="OrthoDB" id="9790435at2"/>
<proteinExistence type="predicted"/>
<dbReference type="InterPro" id="IPR028051">
    <property type="entry name" value="CheX-like_dom"/>
</dbReference>
<accession>A0A1L3GMY4</accession>
<feature type="domain" description="Chemotaxis phosphatase CheX-like" evidence="2">
    <location>
        <begin position="40"/>
        <end position="137"/>
    </location>
</feature>
<dbReference type="KEGG" id="pef:A7E78_05270"/>
<sequence length="151" mass="16243">MDLSNSISQATQEIFQTMLMMEASPGEALTERSNYFENSVTAIVGMAGASKGMLAIHLPEPTALVITSSFLMMEVTEVDDDVKDAIGELANMVAGSIKSDLTEQGQEFKLSIPSVVCGAEYEIDCLTDSEGTCMPFSIEGGSFLVEFHLQK</sequence>